<evidence type="ECO:0000256" key="1">
    <source>
        <dbReference type="SAM" id="MobiDB-lite"/>
    </source>
</evidence>
<dbReference type="InParanoid" id="A0A1B7MX84"/>
<dbReference type="Proteomes" id="UP000092154">
    <property type="component" value="Unassembled WGS sequence"/>
</dbReference>
<dbReference type="EMBL" id="KV448365">
    <property type="protein sequence ID" value="OAX37220.1"/>
    <property type="molecule type" value="Genomic_DNA"/>
</dbReference>
<accession>A0A1B7MX84</accession>
<keyword evidence="3" id="KW-1185">Reference proteome</keyword>
<evidence type="ECO:0000313" key="3">
    <source>
        <dbReference type="Proteomes" id="UP000092154"/>
    </source>
</evidence>
<gene>
    <name evidence="2" type="ORF">K503DRAFT_801411</name>
</gene>
<name>A0A1B7MX84_9AGAM</name>
<dbReference type="AlphaFoldDB" id="A0A1B7MX84"/>
<reference evidence="2 3" key="1">
    <citation type="submission" date="2016-06" db="EMBL/GenBank/DDBJ databases">
        <title>Comparative genomics of the ectomycorrhizal sister species Rhizopogon vinicolor and Rhizopogon vesiculosus (Basidiomycota: Boletales) reveals a divergence of the mating type B locus.</title>
        <authorList>
            <consortium name="DOE Joint Genome Institute"/>
            <person name="Mujic A.B."/>
            <person name="Kuo A."/>
            <person name="Tritt A."/>
            <person name="Lipzen A."/>
            <person name="Chen C."/>
            <person name="Johnson J."/>
            <person name="Sharma A."/>
            <person name="Barry K."/>
            <person name="Grigoriev I.V."/>
            <person name="Spatafora J.W."/>
        </authorList>
    </citation>
    <scope>NUCLEOTIDE SEQUENCE [LARGE SCALE GENOMIC DNA]</scope>
    <source>
        <strain evidence="2 3">AM-OR11-026</strain>
    </source>
</reference>
<feature type="region of interest" description="Disordered" evidence="1">
    <location>
        <begin position="116"/>
        <end position="148"/>
    </location>
</feature>
<organism evidence="2 3">
    <name type="scientific">Rhizopogon vinicolor AM-OR11-026</name>
    <dbReference type="NCBI Taxonomy" id="1314800"/>
    <lineage>
        <taxon>Eukaryota</taxon>
        <taxon>Fungi</taxon>
        <taxon>Dikarya</taxon>
        <taxon>Basidiomycota</taxon>
        <taxon>Agaricomycotina</taxon>
        <taxon>Agaricomycetes</taxon>
        <taxon>Agaricomycetidae</taxon>
        <taxon>Boletales</taxon>
        <taxon>Suillineae</taxon>
        <taxon>Rhizopogonaceae</taxon>
        <taxon>Rhizopogon</taxon>
    </lineage>
</organism>
<dbReference type="OrthoDB" id="2631894at2759"/>
<evidence type="ECO:0000313" key="2">
    <source>
        <dbReference type="EMBL" id="OAX37220.1"/>
    </source>
</evidence>
<proteinExistence type="predicted"/>
<sequence length="247" mass="28516">MSNRYLLSQPVGYMKTVCDIKIASKVSDVEWDKLRVLAQTIATKFLDTEDRYELQDPERFHSKWPKISERYPNSWVLVRYLKMYLLRRVYKKRSIDRKVRRMREIRALQEPRYRRTIQDTASSSTASSSTTSSSNTSRSRSRKSETLASSNISYASSSTNNSDMLTSPSLVQSSPTVFQFLQSTKPSLVKLIPQFMAAGIYDETLEDFFTWPAKAQYDFLLKTFNGRMNALELGALVIALETNRRVP</sequence>
<feature type="compositionally biased region" description="Low complexity" evidence="1">
    <location>
        <begin position="120"/>
        <end position="138"/>
    </location>
</feature>
<protein>
    <submittedName>
        <fullName evidence="2">Uncharacterized protein</fullName>
    </submittedName>
</protein>